<feature type="domain" description="Mor transcription activator" evidence="1">
    <location>
        <begin position="10"/>
        <end position="93"/>
    </location>
</feature>
<keyword evidence="3" id="KW-1185">Reference proteome</keyword>
<reference evidence="2 3" key="1">
    <citation type="submission" date="2016-12" db="EMBL/GenBank/DDBJ databases">
        <authorList>
            <person name="Song W.-J."/>
            <person name="Kurnit D.M."/>
        </authorList>
    </citation>
    <scope>NUCLEOTIDE SEQUENCE [LARGE SCALE GENOMIC DNA]</scope>
    <source>
        <strain evidence="2 3">DSM 12503</strain>
    </source>
</reference>
<dbReference type="Pfam" id="PF08765">
    <property type="entry name" value="Mor"/>
    <property type="match status" value="1"/>
</dbReference>
<evidence type="ECO:0000259" key="1">
    <source>
        <dbReference type="Pfam" id="PF08765"/>
    </source>
</evidence>
<dbReference type="SUPFAM" id="SSF46689">
    <property type="entry name" value="Homeodomain-like"/>
    <property type="match status" value="1"/>
</dbReference>
<dbReference type="InterPro" id="IPR009057">
    <property type="entry name" value="Homeodomain-like_sf"/>
</dbReference>
<dbReference type="InterPro" id="IPR014875">
    <property type="entry name" value="Mor_transcription_activator"/>
</dbReference>
<name>A0A1M7Y8K1_9FIRM</name>
<evidence type="ECO:0000313" key="3">
    <source>
        <dbReference type="Proteomes" id="UP000184612"/>
    </source>
</evidence>
<gene>
    <name evidence="2" type="ORF">SAMN02745217_02110</name>
</gene>
<proteinExistence type="predicted"/>
<dbReference type="RefSeq" id="WP_073588790.1">
    <property type="nucleotide sequence ID" value="NZ_FRFD01000005.1"/>
</dbReference>
<dbReference type="Proteomes" id="UP000184612">
    <property type="component" value="Unassembled WGS sequence"/>
</dbReference>
<evidence type="ECO:0000313" key="2">
    <source>
        <dbReference type="EMBL" id="SHO48950.1"/>
    </source>
</evidence>
<dbReference type="EMBL" id="FRFD01000005">
    <property type="protein sequence ID" value="SHO48950.1"/>
    <property type="molecule type" value="Genomic_DNA"/>
</dbReference>
<dbReference type="STRING" id="1121345.SAMN02745217_02110"/>
<accession>A0A1M7Y8K1</accession>
<sequence>MEENQPIEAQDLAGIYRDIAEIIGVENALQIYNHLKGQQVTFPMKLFTTDYIMRQVIDDKNGKSIKQVAVKFNYTERHLHKMIKEFKKRNTEKEA</sequence>
<dbReference type="OrthoDB" id="2200281at2"/>
<organism evidence="2 3">
    <name type="scientific">Anaerocolumna xylanovorans DSM 12503</name>
    <dbReference type="NCBI Taxonomy" id="1121345"/>
    <lineage>
        <taxon>Bacteria</taxon>
        <taxon>Bacillati</taxon>
        <taxon>Bacillota</taxon>
        <taxon>Clostridia</taxon>
        <taxon>Lachnospirales</taxon>
        <taxon>Lachnospiraceae</taxon>
        <taxon>Anaerocolumna</taxon>
    </lineage>
</organism>
<dbReference type="AlphaFoldDB" id="A0A1M7Y8K1"/>
<protein>
    <submittedName>
        <fullName evidence="2">Mor transcription activator family protein</fullName>
    </submittedName>
</protein>